<keyword evidence="7" id="KW-0472">Membrane</keyword>
<keyword evidence="9" id="KW-0175">Coiled coil</keyword>
<dbReference type="eggNOG" id="KOG2604">
    <property type="taxonomic scope" value="Eukaryota"/>
</dbReference>
<name>A4RT98_OSTLU</name>
<evidence type="ECO:0000259" key="10">
    <source>
        <dbReference type="Pfam" id="PF04136"/>
    </source>
</evidence>
<evidence type="ECO:0000259" key="11">
    <source>
        <dbReference type="Pfam" id="PF20671"/>
    </source>
</evidence>
<dbReference type="Gramene" id="ABO94406">
    <property type="protein sequence ID" value="ABO94406"/>
    <property type="gene ID" value="OSTLU_35884"/>
</dbReference>
<evidence type="ECO:0000313" key="13">
    <source>
        <dbReference type="Proteomes" id="UP000001568"/>
    </source>
</evidence>
<evidence type="ECO:0000256" key="6">
    <source>
        <dbReference type="ARBA" id="ARBA00023034"/>
    </source>
</evidence>
<dbReference type="GO" id="GO:0007030">
    <property type="term" value="P:Golgi organization"/>
    <property type="evidence" value="ECO:0007669"/>
    <property type="project" value="EnsemblPlants"/>
</dbReference>
<accession>A4RT98</accession>
<dbReference type="GO" id="GO:0006891">
    <property type="term" value="P:intra-Golgi vesicle-mediated transport"/>
    <property type="evidence" value="ECO:0007669"/>
    <property type="project" value="TreeGrafter"/>
</dbReference>
<evidence type="ECO:0000256" key="9">
    <source>
        <dbReference type="SAM" id="Coils"/>
    </source>
</evidence>
<dbReference type="GO" id="GO:0000139">
    <property type="term" value="C:Golgi membrane"/>
    <property type="evidence" value="ECO:0007669"/>
    <property type="project" value="UniProtKB-SubCell"/>
</dbReference>
<evidence type="ECO:0000256" key="7">
    <source>
        <dbReference type="ARBA" id="ARBA00023136"/>
    </source>
</evidence>
<feature type="domain" description="Conserved oligomeric Golgi complex subunit 3 C-terminal" evidence="11">
    <location>
        <begin position="220"/>
        <end position="527"/>
    </location>
</feature>
<dbReference type="Pfam" id="PF20671">
    <property type="entry name" value="COG3_C"/>
    <property type="match status" value="1"/>
</dbReference>
<comment type="subcellular location">
    <subcellularLocation>
        <location evidence="1">Golgi apparatus membrane</location>
        <topology evidence="1">Peripheral membrane protein</topology>
    </subcellularLocation>
</comment>
<dbReference type="InterPro" id="IPR048685">
    <property type="entry name" value="COG3_C"/>
</dbReference>
<evidence type="ECO:0000256" key="3">
    <source>
        <dbReference type="ARBA" id="ARBA00020976"/>
    </source>
</evidence>
<organism evidence="12 13">
    <name type="scientific">Ostreococcus lucimarinus (strain CCE9901)</name>
    <dbReference type="NCBI Taxonomy" id="436017"/>
    <lineage>
        <taxon>Eukaryota</taxon>
        <taxon>Viridiplantae</taxon>
        <taxon>Chlorophyta</taxon>
        <taxon>Mamiellophyceae</taxon>
        <taxon>Mamiellales</taxon>
        <taxon>Bathycoccaceae</taxon>
        <taxon>Ostreococcus</taxon>
    </lineage>
</organism>
<dbReference type="STRING" id="436017.A4RT98"/>
<dbReference type="GO" id="GO:0005801">
    <property type="term" value="C:cis-Golgi network"/>
    <property type="evidence" value="ECO:0007669"/>
    <property type="project" value="InterPro"/>
</dbReference>
<feature type="coiled-coil region" evidence="9">
    <location>
        <begin position="14"/>
        <end position="84"/>
    </location>
</feature>
<evidence type="ECO:0000256" key="8">
    <source>
        <dbReference type="ARBA" id="ARBA00031339"/>
    </source>
</evidence>
<dbReference type="OrthoDB" id="296793at2759"/>
<comment type="similarity">
    <text evidence="2">Belongs to the COG3 family.</text>
</comment>
<dbReference type="KEGG" id="olu:OSTLU_35884"/>
<keyword evidence="5" id="KW-0653">Protein transport</keyword>
<evidence type="ECO:0000256" key="1">
    <source>
        <dbReference type="ARBA" id="ARBA00004395"/>
    </source>
</evidence>
<dbReference type="GeneID" id="5000169"/>
<proteinExistence type="inferred from homology"/>
<dbReference type="RefSeq" id="XP_001416114.1">
    <property type="nucleotide sequence ID" value="XM_001416077.1"/>
</dbReference>
<sequence>MKGLTTAHAFYAWYADVEETMDEARRRARRREADALRAEIERRDDALRKLEEVETGVKTLVDAQAALKLRARRTQEESERLIAEKDRLLEFADALRGKLDYFDQLEKVAEQFQAGVIISGASDASGASLAPREQVMPMLKRLDDCLDFVASHPQYADGGSYGTKFRQLQNRAMSTVREYYVSALRKATKHVQDVAKGKTGVSGGEDEYDELVVEEGSATTLLYVRFRAAAAELRDLTEELEKRGHHEEYAALLSDCHVLYCEQRALLLAGSVRTKMRAIATAERGADVIALARIGTAYLVEVCQAEFALFKHFFPQTDPTGALSALMIPLGTYLSDILRPKYISITELALLAELVEALKGEIIEDVTSKIDNALALEPAMRRILSDVQERLIFRAQTYVKDQVGNYRATAADLDFPAKLVRALQAKSSGGDSEDDIKNWYPPLERTLTCLSKLYRCVEIKTFAGLAQEAVSLCADNIAAAARAVASKATPVDGQLFLIKHLIILREQIAPFNAEFAVSIKDLDFTHMRGQMRRMLGGEMSFFSLTQDNAFYQLASEGRPRVVESKIDSKRELEKQLQAACEAYIMSITKLIVDPMLSFITKVTAFRVSTTSQGKSIKDAAFASEEKLAAIAKQVKTSLADELPKAVYTMKLYLHAENTREALLKPIKSNVAEAFAQIAAIIDADFPPGTAARVGLLDPAQLAAAIEDAS</sequence>
<dbReference type="GO" id="GO:0042803">
    <property type="term" value="F:protein homodimerization activity"/>
    <property type="evidence" value="ECO:0007669"/>
    <property type="project" value="EnsemblPlants"/>
</dbReference>
<dbReference type="GO" id="GO:0006886">
    <property type="term" value="P:intracellular protein transport"/>
    <property type="evidence" value="ECO:0007669"/>
    <property type="project" value="InterPro"/>
</dbReference>
<dbReference type="GO" id="GO:0009860">
    <property type="term" value="P:pollen tube growth"/>
    <property type="evidence" value="ECO:0007669"/>
    <property type="project" value="EnsemblPlants"/>
</dbReference>
<dbReference type="EMBL" id="CP000582">
    <property type="protein sequence ID" value="ABO94406.1"/>
    <property type="molecule type" value="Genomic_DNA"/>
</dbReference>
<evidence type="ECO:0000313" key="12">
    <source>
        <dbReference type="EMBL" id="ABO94406.1"/>
    </source>
</evidence>
<dbReference type="InterPro" id="IPR007265">
    <property type="entry name" value="COG_su3"/>
</dbReference>
<protein>
    <recommendedName>
        <fullName evidence="3">Conserved oligomeric Golgi complex subunit 3</fullName>
    </recommendedName>
    <alternativeName>
        <fullName evidence="8">Component of oligomeric Golgi complex 3</fullName>
    </alternativeName>
</protein>
<dbReference type="GO" id="GO:0017119">
    <property type="term" value="C:Golgi transport complex"/>
    <property type="evidence" value="ECO:0007669"/>
    <property type="project" value="EnsemblPlants"/>
</dbReference>
<evidence type="ECO:0000256" key="4">
    <source>
        <dbReference type="ARBA" id="ARBA00022448"/>
    </source>
</evidence>
<keyword evidence="13" id="KW-1185">Reference proteome</keyword>
<reference evidence="12 13" key="1">
    <citation type="journal article" date="2007" name="Proc. Natl. Acad. Sci. U.S.A.">
        <title>The tiny eukaryote Ostreococcus provides genomic insights into the paradox of plankton speciation.</title>
        <authorList>
            <person name="Palenik B."/>
            <person name="Grimwood J."/>
            <person name="Aerts A."/>
            <person name="Rouze P."/>
            <person name="Salamov A."/>
            <person name="Putnam N."/>
            <person name="Dupont C."/>
            <person name="Jorgensen R."/>
            <person name="Derelle E."/>
            <person name="Rombauts S."/>
            <person name="Zhou K."/>
            <person name="Otillar R."/>
            <person name="Merchant S.S."/>
            <person name="Podell S."/>
            <person name="Gaasterland T."/>
            <person name="Napoli C."/>
            <person name="Gendler K."/>
            <person name="Manuell A."/>
            <person name="Tai V."/>
            <person name="Vallon O."/>
            <person name="Piganeau G."/>
            <person name="Jancek S."/>
            <person name="Heijde M."/>
            <person name="Jabbari K."/>
            <person name="Bowler C."/>
            <person name="Lohr M."/>
            <person name="Robbens S."/>
            <person name="Werner G."/>
            <person name="Dubchak I."/>
            <person name="Pazour G.J."/>
            <person name="Ren Q."/>
            <person name="Paulsen I."/>
            <person name="Delwiche C."/>
            <person name="Schmutz J."/>
            <person name="Rokhsar D."/>
            <person name="Van de Peer Y."/>
            <person name="Moreau H."/>
            <person name="Grigoriev I.V."/>
        </authorList>
    </citation>
    <scope>NUCLEOTIDE SEQUENCE [LARGE SCALE GENOMIC DNA]</scope>
    <source>
        <strain evidence="12 13">CCE9901</strain>
    </source>
</reference>
<gene>
    <name evidence="12" type="ORF">OSTLU_35884</name>
</gene>
<dbReference type="PANTHER" id="PTHR13302:SF8">
    <property type="entry name" value="CONSERVED OLIGOMERIC GOLGI COMPLEX SUBUNIT 3"/>
    <property type="match status" value="1"/>
</dbReference>
<dbReference type="Pfam" id="PF04136">
    <property type="entry name" value="COG3_N"/>
    <property type="match status" value="1"/>
</dbReference>
<evidence type="ECO:0000256" key="5">
    <source>
        <dbReference type="ARBA" id="ARBA00022927"/>
    </source>
</evidence>
<keyword evidence="4" id="KW-0813">Transport</keyword>
<dbReference type="HOGENOM" id="CLU_011639_1_1_1"/>
<dbReference type="Proteomes" id="UP000001568">
    <property type="component" value="Chromosome 2"/>
</dbReference>
<dbReference type="AlphaFoldDB" id="A4RT98"/>
<feature type="domain" description="Conserved oligomeric Golgi complex subunit 3 N-terminal" evidence="10">
    <location>
        <begin position="34"/>
        <end position="186"/>
    </location>
</feature>
<keyword evidence="6" id="KW-0333">Golgi apparatus</keyword>
<evidence type="ECO:0000256" key="2">
    <source>
        <dbReference type="ARBA" id="ARBA00009936"/>
    </source>
</evidence>
<dbReference type="InterPro" id="IPR048320">
    <property type="entry name" value="COG3_N"/>
</dbReference>
<dbReference type="OMA" id="DEFELWG"/>
<dbReference type="PANTHER" id="PTHR13302">
    <property type="entry name" value="CONSERVED OLIGOMERIC GOLGI COMPLEX COMPONENT 3"/>
    <property type="match status" value="1"/>
</dbReference>